<protein>
    <submittedName>
        <fullName evidence="1">Uncharacterized protein</fullName>
    </submittedName>
</protein>
<keyword evidence="2" id="KW-1185">Reference proteome</keyword>
<proteinExistence type="predicted"/>
<dbReference type="AlphaFoldDB" id="A0A4C1XKB3"/>
<evidence type="ECO:0000313" key="2">
    <source>
        <dbReference type="Proteomes" id="UP000299102"/>
    </source>
</evidence>
<gene>
    <name evidence="1" type="ORF">EVAR_35322_1</name>
</gene>
<dbReference type="Proteomes" id="UP000299102">
    <property type="component" value="Unassembled WGS sequence"/>
</dbReference>
<evidence type="ECO:0000313" key="1">
    <source>
        <dbReference type="EMBL" id="GBP63432.1"/>
    </source>
</evidence>
<accession>A0A4C1XKB3</accession>
<comment type="caution">
    <text evidence="1">The sequence shown here is derived from an EMBL/GenBank/DDBJ whole genome shotgun (WGS) entry which is preliminary data.</text>
</comment>
<sequence>MPPVLRRLSNPCAVGVRAAEDEPAFNFIKQLDLWTDEIRSELGTPHTPLKQEWRRARRPDRCRPPATFHKLCASLLAMLSRQRRVRALRIAISAYELPL</sequence>
<organism evidence="1 2">
    <name type="scientific">Eumeta variegata</name>
    <name type="common">Bagworm moth</name>
    <name type="synonym">Eumeta japonica</name>
    <dbReference type="NCBI Taxonomy" id="151549"/>
    <lineage>
        <taxon>Eukaryota</taxon>
        <taxon>Metazoa</taxon>
        <taxon>Ecdysozoa</taxon>
        <taxon>Arthropoda</taxon>
        <taxon>Hexapoda</taxon>
        <taxon>Insecta</taxon>
        <taxon>Pterygota</taxon>
        <taxon>Neoptera</taxon>
        <taxon>Endopterygota</taxon>
        <taxon>Lepidoptera</taxon>
        <taxon>Glossata</taxon>
        <taxon>Ditrysia</taxon>
        <taxon>Tineoidea</taxon>
        <taxon>Psychidae</taxon>
        <taxon>Oiketicinae</taxon>
        <taxon>Eumeta</taxon>
    </lineage>
</organism>
<dbReference type="EMBL" id="BGZK01000869">
    <property type="protein sequence ID" value="GBP63432.1"/>
    <property type="molecule type" value="Genomic_DNA"/>
</dbReference>
<reference evidence="1 2" key="1">
    <citation type="journal article" date="2019" name="Commun. Biol.">
        <title>The bagworm genome reveals a unique fibroin gene that provides high tensile strength.</title>
        <authorList>
            <person name="Kono N."/>
            <person name="Nakamura H."/>
            <person name="Ohtoshi R."/>
            <person name="Tomita M."/>
            <person name="Numata K."/>
            <person name="Arakawa K."/>
        </authorList>
    </citation>
    <scope>NUCLEOTIDE SEQUENCE [LARGE SCALE GENOMIC DNA]</scope>
</reference>
<name>A0A4C1XKB3_EUMVA</name>